<evidence type="ECO:0000313" key="4">
    <source>
        <dbReference type="Proteomes" id="UP000640485"/>
    </source>
</evidence>
<keyword evidence="3" id="KW-0560">Oxidoreductase</keyword>
<dbReference type="Gene3D" id="3.20.20.30">
    <property type="entry name" value="Luciferase-like domain"/>
    <property type="match status" value="1"/>
</dbReference>
<dbReference type="GO" id="GO:0005829">
    <property type="term" value="C:cytosol"/>
    <property type="evidence" value="ECO:0007669"/>
    <property type="project" value="TreeGrafter"/>
</dbReference>
<proteinExistence type="predicted"/>
<organism evidence="3 4">
    <name type="scientific">Paracoccus caeni</name>
    <dbReference type="NCBI Taxonomy" id="657651"/>
    <lineage>
        <taxon>Bacteria</taxon>
        <taxon>Pseudomonadati</taxon>
        <taxon>Pseudomonadota</taxon>
        <taxon>Alphaproteobacteria</taxon>
        <taxon>Rhodobacterales</taxon>
        <taxon>Paracoccaceae</taxon>
        <taxon>Paracoccus</taxon>
    </lineage>
</organism>
<gene>
    <name evidence="3" type="ORF">JJJ17_12465</name>
</gene>
<feature type="domain" description="Luciferase-like" evidence="2">
    <location>
        <begin position="6"/>
        <end position="293"/>
    </location>
</feature>
<keyword evidence="4" id="KW-1185">Reference proteome</keyword>
<dbReference type="RefSeq" id="WP_200686937.1">
    <property type="nucleotide sequence ID" value="NZ_JAEPRQ010000004.1"/>
</dbReference>
<dbReference type="PANTHER" id="PTHR30137:SF20">
    <property type="entry name" value="N-ACETYL-S-ALKYLCYSTEINE MONOOXYGENASE"/>
    <property type="match status" value="1"/>
</dbReference>
<dbReference type="InterPro" id="IPR011251">
    <property type="entry name" value="Luciferase-like_dom"/>
</dbReference>
<dbReference type="InterPro" id="IPR036661">
    <property type="entry name" value="Luciferase-like_sf"/>
</dbReference>
<dbReference type="GO" id="GO:0016705">
    <property type="term" value="F:oxidoreductase activity, acting on paired donors, with incorporation or reduction of molecular oxygen"/>
    <property type="evidence" value="ECO:0007669"/>
    <property type="project" value="InterPro"/>
</dbReference>
<comment type="caution">
    <text evidence="3">The sequence shown here is derived from an EMBL/GenBank/DDBJ whole genome shotgun (WGS) entry which is preliminary data.</text>
</comment>
<dbReference type="Proteomes" id="UP000640485">
    <property type="component" value="Unassembled WGS sequence"/>
</dbReference>
<dbReference type="PANTHER" id="PTHR30137">
    <property type="entry name" value="LUCIFERASE-LIKE MONOOXYGENASE"/>
    <property type="match status" value="1"/>
</dbReference>
<sequence>MTYQLGLLDKSHIPEGATGAEALTTTLDAARLADDLGYHRFWVAEHHGTPSLASAAPEILVSHILARTRHIRVGSGGVLLQHYAPYKVAELFSVLATLAPGRVELGVGKSPGGLPYATRAIQSELAEGSARDLVRKLEELDAWLAGPYRDADIFPRPAVLPDRFLLGGSVDSAVQAARLGWNFVHAGHQDGDRANTLAALDAYETLTGKRPTLAIAAFAAPSRAEAQDRLGELRVVRPVFSDGHAVNLGSEDAAHEYARQYDGSEDYRIEIRKPTAIAGTAEDVHQQIEALQADLRVNDFIIDQPVADRSARLKSIELLALGARRAAA</sequence>
<dbReference type="InterPro" id="IPR050766">
    <property type="entry name" value="Bact_Lucif_Oxidored"/>
</dbReference>
<dbReference type="AlphaFoldDB" id="A0A934SK30"/>
<name>A0A934SK30_9RHOB</name>
<reference evidence="3" key="1">
    <citation type="submission" date="2021-01" db="EMBL/GenBank/DDBJ databases">
        <title>Paracoccus amoyensis sp. nov., isolated from the surface seawater along the coast of Xiamen Island, China.</title>
        <authorList>
            <person name="Lyu L."/>
        </authorList>
    </citation>
    <scope>NUCLEOTIDE SEQUENCE</scope>
    <source>
        <strain evidence="3">MJ17</strain>
    </source>
</reference>
<dbReference type="EMBL" id="JAEPRQ010000004">
    <property type="protein sequence ID" value="MBK4216742.1"/>
    <property type="molecule type" value="Genomic_DNA"/>
</dbReference>
<comment type="similarity">
    <text evidence="1">To bacterial alkanal monooxygenase alpha and beta chains.</text>
</comment>
<evidence type="ECO:0000313" key="3">
    <source>
        <dbReference type="EMBL" id="MBK4216742.1"/>
    </source>
</evidence>
<evidence type="ECO:0000259" key="2">
    <source>
        <dbReference type="Pfam" id="PF00296"/>
    </source>
</evidence>
<dbReference type="EC" id="1.-.-.-" evidence="3"/>
<dbReference type="SUPFAM" id="SSF51679">
    <property type="entry name" value="Bacterial luciferase-like"/>
    <property type="match status" value="1"/>
</dbReference>
<evidence type="ECO:0000256" key="1">
    <source>
        <dbReference type="ARBA" id="ARBA00007789"/>
    </source>
</evidence>
<accession>A0A934SK30</accession>
<dbReference type="NCBIfam" id="TIGR03558">
    <property type="entry name" value="oxido_grp_1"/>
    <property type="match status" value="1"/>
</dbReference>
<dbReference type="Pfam" id="PF00296">
    <property type="entry name" value="Bac_luciferase"/>
    <property type="match status" value="1"/>
</dbReference>
<dbReference type="InterPro" id="IPR019949">
    <property type="entry name" value="CmoO-like"/>
</dbReference>
<protein>
    <submittedName>
        <fullName evidence="3">MsnO8 family LLM class oxidoreductase</fullName>
        <ecNumber evidence="3">1.-.-.-</ecNumber>
    </submittedName>
</protein>